<comment type="caution">
    <text evidence="1">The sequence shown here is derived from an EMBL/GenBank/DDBJ whole genome shotgun (WGS) entry which is preliminary data.</text>
</comment>
<proteinExistence type="predicted"/>
<keyword evidence="2" id="KW-1185">Reference proteome</keyword>
<gene>
    <name evidence="1" type="ORF">DFR71_6238</name>
</gene>
<dbReference type="AlphaFoldDB" id="A0A4R1FDP8"/>
<sequence>MPAAAMAVGSEGDLSASHTTKLAPYSTVFSVNLFISLNFGTSLTAV</sequence>
<evidence type="ECO:0000313" key="1">
    <source>
        <dbReference type="EMBL" id="TCJ89948.1"/>
    </source>
</evidence>
<organism evidence="1 2">
    <name type="scientific">Nocardia alba</name>
    <dbReference type="NCBI Taxonomy" id="225051"/>
    <lineage>
        <taxon>Bacteria</taxon>
        <taxon>Bacillati</taxon>
        <taxon>Actinomycetota</taxon>
        <taxon>Actinomycetes</taxon>
        <taxon>Mycobacteriales</taxon>
        <taxon>Nocardiaceae</taxon>
        <taxon>Nocardia</taxon>
    </lineage>
</organism>
<accession>A0A4R1FDP8</accession>
<dbReference type="EMBL" id="SMFR01000008">
    <property type="protein sequence ID" value="TCJ89948.1"/>
    <property type="molecule type" value="Genomic_DNA"/>
</dbReference>
<dbReference type="Proteomes" id="UP000294856">
    <property type="component" value="Unassembled WGS sequence"/>
</dbReference>
<evidence type="ECO:0000313" key="2">
    <source>
        <dbReference type="Proteomes" id="UP000294856"/>
    </source>
</evidence>
<dbReference type="STRING" id="1210063.GCA_001612665_05819"/>
<protein>
    <submittedName>
        <fullName evidence="1">Uncharacterized protein</fullName>
    </submittedName>
</protein>
<name>A0A4R1FDP8_9NOCA</name>
<reference evidence="1 2" key="1">
    <citation type="submission" date="2019-03" db="EMBL/GenBank/DDBJ databases">
        <title>Genomic Encyclopedia of Type Strains, Phase IV (KMG-IV): sequencing the most valuable type-strain genomes for metagenomic binning, comparative biology and taxonomic classification.</title>
        <authorList>
            <person name="Goeker M."/>
        </authorList>
    </citation>
    <scope>NUCLEOTIDE SEQUENCE [LARGE SCALE GENOMIC DNA]</scope>
    <source>
        <strain evidence="1 2">DSM 44684</strain>
    </source>
</reference>